<evidence type="ECO:0000313" key="4">
    <source>
        <dbReference type="Proteomes" id="UP000182248"/>
    </source>
</evidence>
<feature type="coiled-coil region" evidence="1">
    <location>
        <begin position="436"/>
        <end position="492"/>
    </location>
</feature>
<dbReference type="Gene3D" id="1.10.10.10">
    <property type="entry name" value="Winged helix-like DNA-binding domain superfamily/Winged helix DNA-binding domain"/>
    <property type="match status" value="1"/>
</dbReference>
<dbReference type="InterPro" id="IPR036388">
    <property type="entry name" value="WH-like_DNA-bd_sf"/>
</dbReference>
<dbReference type="InterPro" id="IPR011990">
    <property type="entry name" value="TPR-like_helical_dom_sf"/>
</dbReference>
<dbReference type="STRING" id="1150368.SAMN02927921_00440"/>
<organism evidence="3 4">
    <name type="scientific">Sinomicrobium oceani</name>
    <dbReference type="NCBI Taxonomy" id="1150368"/>
    <lineage>
        <taxon>Bacteria</taxon>
        <taxon>Pseudomonadati</taxon>
        <taxon>Bacteroidota</taxon>
        <taxon>Flavobacteriia</taxon>
        <taxon>Flavobacteriales</taxon>
        <taxon>Flavobacteriaceae</taxon>
        <taxon>Sinomicrobium</taxon>
    </lineage>
</organism>
<dbReference type="RefSeq" id="WP_072315736.1">
    <property type="nucleotide sequence ID" value="NZ_FPJE01000002.1"/>
</dbReference>
<dbReference type="AlphaFoldDB" id="A0A1K1M6Z6"/>
<sequence length="594" mass="70411">MLLLRSSTLKRRPMKKVYPCIYFLLYSFLLHAQQYSDETARLLEGRSSIERVRVLNRYITANNDREKINTLLQNATSFARKHHDEYLLKELRFLKQRRAALFETDSHKRIDVYRHILRDREFKDHALYKAICLHQIGQNQFVLEKYGQALENSLSAQKIFRKLGYENVPNIGKYLHDLALDYYFFRNYEEVIKVMKTSVELPAFDDNLDIQRYNTLGMAYLKSGVTDSAVTYLRMAYKKAAHYRDTIWMGLVSGNIGEVYYAKQDYQKALPYFLKNYEWNKNTYQHFEIPLEANADLAKTYLKTDSLQRAYQLMVLTESYFPENQVFQFGEQQGVEVAKRQHYENLYLYYLKSSDYKKAILYRDSLAAVEKAVNGKYNTALAKMTQDQLQIQENRDRIARQEKENIAIRFRYSVFIGVASLLAVLGFTLYYIVRLRKRKEKQLWARQQQIEALEHRNTRQALKHARSKLDNLAQKIRENRQVIDQLQETQNTTKDSLLDELKNRSILTPKDWNTFKKSFNEVYPDFITRLTTLYPDLTRAELRCLCLGKLEITNNEMALMSGVSANTILVTQHRIRKKLDLNDRKELHRFVRSL</sequence>
<evidence type="ECO:0000256" key="1">
    <source>
        <dbReference type="SAM" id="Coils"/>
    </source>
</evidence>
<keyword evidence="2" id="KW-1133">Transmembrane helix</keyword>
<gene>
    <name evidence="3" type="ORF">SAMN02927921_00440</name>
</gene>
<keyword evidence="4" id="KW-1185">Reference proteome</keyword>
<dbReference type="InterPro" id="IPR019734">
    <property type="entry name" value="TPR_rpt"/>
</dbReference>
<dbReference type="SUPFAM" id="SSF48452">
    <property type="entry name" value="TPR-like"/>
    <property type="match status" value="1"/>
</dbReference>
<evidence type="ECO:0000256" key="2">
    <source>
        <dbReference type="SAM" id="Phobius"/>
    </source>
</evidence>
<name>A0A1K1M6Z6_9FLAO</name>
<dbReference type="GO" id="GO:0003677">
    <property type="term" value="F:DNA binding"/>
    <property type="evidence" value="ECO:0007669"/>
    <property type="project" value="InterPro"/>
</dbReference>
<proteinExistence type="predicted"/>
<keyword evidence="2" id="KW-0472">Membrane</keyword>
<dbReference type="SMART" id="SM00028">
    <property type="entry name" value="TPR"/>
    <property type="match status" value="3"/>
</dbReference>
<protein>
    <submittedName>
        <fullName evidence="3">Uncharacterized protein</fullName>
    </submittedName>
</protein>
<dbReference type="OrthoDB" id="1090267at2"/>
<dbReference type="GO" id="GO:0006355">
    <property type="term" value="P:regulation of DNA-templated transcription"/>
    <property type="evidence" value="ECO:0007669"/>
    <property type="project" value="InterPro"/>
</dbReference>
<evidence type="ECO:0000313" key="3">
    <source>
        <dbReference type="EMBL" id="SFW18946.1"/>
    </source>
</evidence>
<dbReference type="EMBL" id="FPJE01000002">
    <property type="protein sequence ID" value="SFW18946.1"/>
    <property type="molecule type" value="Genomic_DNA"/>
</dbReference>
<keyword evidence="1" id="KW-0175">Coiled coil</keyword>
<dbReference type="Gene3D" id="1.25.40.10">
    <property type="entry name" value="Tetratricopeptide repeat domain"/>
    <property type="match status" value="2"/>
</dbReference>
<dbReference type="InterPro" id="IPR016032">
    <property type="entry name" value="Sig_transdc_resp-reg_C-effctor"/>
</dbReference>
<keyword evidence="2" id="KW-0812">Transmembrane</keyword>
<dbReference type="Proteomes" id="UP000182248">
    <property type="component" value="Unassembled WGS sequence"/>
</dbReference>
<accession>A0A1K1M6Z6</accession>
<feature type="transmembrane region" description="Helical" evidence="2">
    <location>
        <begin position="410"/>
        <end position="433"/>
    </location>
</feature>
<dbReference type="SUPFAM" id="SSF46894">
    <property type="entry name" value="C-terminal effector domain of the bipartite response regulators"/>
    <property type="match status" value="1"/>
</dbReference>
<reference evidence="3 4" key="1">
    <citation type="submission" date="2016-11" db="EMBL/GenBank/DDBJ databases">
        <authorList>
            <person name="Jaros S."/>
            <person name="Januszkiewicz K."/>
            <person name="Wedrychowicz H."/>
        </authorList>
    </citation>
    <scope>NUCLEOTIDE SEQUENCE [LARGE SCALE GENOMIC DNA]</scope>
    <source>
        <strain evidence="3 4">CGMCC 1.12145</strain>
    </source>
</reference>